<protein>
    <submittedName>
        <fullName evidence="1">Uncharacterized protein</fullName>
    </submittedName>
</protein>
<dbReference type="EMBL" id="JAMYJR010000001">
    <property type="protein sequence ID" value="MCO8269210.1"/>
    <property type="molecule type" value="Genomic_DNA"/>
</dbReference>
<accession>A0ABT1DEH9</accession>
<reference evidence="1 2" key="1">
    <citation type="submission" date="2022-06" db="EMBL/GenBank/DDBJ databases">
        <title>New Species of the Genus Actinoplanes, ActinopZanes ferrugineus.</title>
        <authorList>
            <person name="Ding P."/>
        </authorList>
    </citation>
    <scope>NUCLEOTIDE SEQUENCE [LARGE SCALE GENOMIC DNA]</scope>
    <source>
        <strain evidence="1 2">TRM88003</strain>
    </source>
</reference>
<dbReference type="RefSeq" id="WP_253235350.1">
    <property type="nucleotide sequence ID" value="NZ_JAMYJR010000001.1"/>
</dbReference>
<dbReference type="Proteomes" id="UP001523369">
    <property type="component" value="Unassembled WGS sequence"/>
</dbReference>
<keyword evidence="2" id="KW-1185">Reference proteome</keyword>
<gene>
    <name evidence="1" type="ORF">M1L60_01240</name>
</gene>
<evidence type="ECO:0000313" key="2">
    <source>
        <dbReference type="Proteomes" id="UP001523369"/>
    </source>
</evidence>
<sequence>MNPSLTAARAEALFTSPIATGSRPSLEVVDAAIRIAVRNHHGVRGCAVDVAGEYGDHPDLAAPRMLWARRLVEELYTVPLSVRAA</sequence>
<organism evidence="1 2">
    <name type="scientific">Paractinoplanes aksuensis</name>
    <dbReference type="NCBI Taxonomy" id="2939490"/>
    <lineage>
        <taxon>Bacteria</taxon>
        <taxon>Bacillati</taxon>
        <taxon>Actinomycetota</taxon>
        <taxon>Actinomycetes</taxon>
        <taxon>Micromonosporales</taxon>
        <taxon>Micromonosporaceae</taxon>
        <taxon>Paractinoplanes</taxon>
    </lineage>
</organism>
<comment type="caution">
    <text evidence="1">The sequence shown here is derived from an EMBL/GenBank/DDBJ whole genome shotgun (WGS) entry which is preliminary data.</text>
</comment>
<proteinExistence type="predicted"/>
<evidence type="ECO:0000313" key="1">
    <source>
        <dbReference type="EMBL" id="MCO8269210.1"/>
    </source>
</evidence>
<name>A0ABT1DEH9_9ACTN</name>